<evidence type="ECO:0000313" key="3">
    <source>
        <dbReference type="Proteomes" id="UP000050833"/>
    </source>
</evidence>
<keyword evidence="1" id="KW-0812">Transmembrane</keyword>
<dbReference type="Proteomes" id="UP000050833">
    <property type="component" value="Unassembled WGS sequence"/>
</dbReference>
<accession>A0AAW3JQP9</accession>
<dbReference type="InterPro" id="IPR010699">
    <property type="entry name" value="DUF1275"/>
</dbReference>
<feature type="transmembrane region" description="Helical" evidence="1">
    <location>
        <begin position="177"/>
        <end position="199"/>
    </location>
</feature>
<dbReference type="RefSeq" id="WP_055944494.1">
    <property type="nucleotide sequence ID" value="NZ_JAQDCV010000005.1"/>
</dbReference>
<evidence type="ECO:0000313" key="2">
    <source>
        <dbReference type="EMBL" id="KQC85042.1"/>
    </source>
</evidence>
<dbReference type="Pfam" id="PF06912">
    <property type="entry name" value="DUF1275"/>
    <property type="match status" value="1"/>
</dbReference>
<evidence type="ECO:0000256" key="1">
    <source>
        <dbReference type="SAM" id="Phobius"/>
    </source>
</evidence>
<proteinExistence type="predicted"/>
<reference evidence="2 3" key="1">
    <citation type="submission" date="2015-10" db="EMBL/GenBank/DDBJ databases">
        <title>Butyribacter intestini gen. nov., sp. nov., a butyric acid-producing bacterium of the family Lachnospiraceae isolated from the human faeces.</title>
        <authorList>
            <person name="Zou Y."/>
            <person name="Xue W."/>
            <person name="Luo G."/>
            <person name="Lv M."/>
        </authorList>
    </citation>
    <scope>NUCLEOTIDE SEQUENCE [LARGE SCALE GENOMIC DNA]</scope>
    <source>
        <strain evidence="2 3">TF01-11</strain>
    </source>
</reference>
<feature type="transmembrane region" description="Helical" evidence="1">
    <location>
        <begin position="205"/>
        <end position="221"/>
    </location>
</feature>
<keyword evidence="3" id="KW-1185">Reference proteome</keyword>
<dbReference type="PANTHER" id="PTHR37314:SF4">
    <property type="entry name" value="UPF0700 TRANSMEMBRANE PROTEIN YOAK"/>
    <property type="match status" value="1"/>
</dbReference>
<dbReference type="PANTHER" id="PTHR37314">
    <property type="entry name" value="SLR0142 PROTEIN"/>
    <property type="match status" value="1"/>
</dbReference>
<dbReference type="EMBL" id="LLKB01000005">
    <property type="protein sequence ID" value="KQC85042.1"/>
    <property type="molecule type" value="Genomic_DNA"/>
</dbReference>
<dbReference type="AlphaFoldDB" id="A0AAW3JQP9"/>
<sequence length="225" mass="25422">MKRTKTNKLKKQTSETFRLSAILAISGGFQDAYTYNVRDEVFSNAQTGNVVLMSQNFMSGEWIRGLHYLFPIIAFALGVFVAERIQKKLKYVKKIHWRQIIVLMELAILFVVGLIPDSYNMAATMLVSFACSMQVQTFRKVNGYGYASTMCIGNLRSGTESLSIYMREKKPEILKKALHYYGIILVFAIGAGLGGIMSLHIGIKAIWVSSLLLTVVFLMMFEEKM</sequence>
<keyword evidence="1" id="KW-1133">Transmembrane helix</keyword>
<evidence type="ECO:0008006" key="4">
    <source>
        <dbReference type="Google" id="ProtNLM"/>
    </source>
</evidence>
<feature type="transmembrane region" description="Helical" evidence="1">
    <location>
        <begin position="62"/>
        <end position="83"/>
    </location>
</feature>
<organism evidence="2 3">
    <name type="scientific">Butyribacter intestini</name>
    <dbReference type="NCBI Taxonomy" id="1703332"/>
    <lineage>
        <taxon>Bacteria</taxon>
        <taxon>Bacillati</taxon>
        <taxon>Bacillota</taxon>
        <taxon>Clostridia</taxon>
        <taxon>Lachnospirales</taxon>
        <taxon>Lachnospiraceae</taxon>
        <taxon>Butyribacter</taxon>
    </lineage>
</organism>
<keyword evidence="1" id="KW-0472">Membrane</keyword>
<name>A0AAW3JQP9_9FIRM</name>
<feature type="transmembrane region" description="Helical" evidence="1">
    <location>
        <begin position="95"/>
        <end position="115"/>
    </location>
</feature>
<protein>
    <recommendedName>
        <fullName evidence="4">DUF1275 domain-containing protein</fullName>
    </recommendedName>
</protein>
<gene>
    <name evidence="2" type="ORF">APZ18_10035</name>
</gene>
<comment type="caution">
    <text evidence="2">The sequence shown here is derived from an EMBL/GenBank/DDBJ whole genome shotgun (WGS) entry which is preliminary data.</text>
</comment>